<organism evidence="2 3">
    <name type="scientific">Engystomops pustulosus</name>
    <name type="common">Tungara frog</name>
    <name type="synonym">Physalaemus pustulosus</name>
    <dbReference type="NCBI Taxonomy" id="76066"/>
    <lineage>
        <taxon>Eukaryota</taxon>
        <taxon>Metazoa</taxon>
        <taxon>Chordata</taxon>
        <taxon>Craniata</taxon>
        <taxon>Vertebrata</taxon>
        <taxon>Euteleostomi</taxon>
        <taxon>Amphibia</taxon>
        <taxon>Batrachia</taxon>
        <taxon>Anura</taxon>
        <taxon>Neobatrachia</taxon>
        <taxon>Hyloidea</taxon>
        <taxon>Leptodactylidae</taxon>
        <taxon>Leiuperinae</taxon>
        <taxon>Engystomops</taxon>
    </lineage>
</organism>
<accession>A0AAV6ZHL2</accession>
<name>A0AAV6ZHL2_ENGPU</name>
<reference evidence="2" key="1">
    <citation type="thesis" date="2020" institute="ProQuest LLC" country="789 East Eisenhower Parkway, Ann Arbor, MI, USA">
        <title>Comparative Genomics and Chromosome Evolution.</title>
        <authorList>
            <person name="Mudd A.B."/>
        </authorList>
    </citation>
    <scope>NUCLEOTIDE SEQUENCE</scope>
    <source>
        <strain evidence="2">237g6f4</strain>
        <tissue evidence="2">Blood</tissue>
    </source>
</reference>
<dbReference type="GO" id="GO:0005886">
    <property type="term" value="C:plasma membrane"/>
    <property type="evidence" value="ECO:0007669"/>
    <property type="project" value="TreeGrafter"/>
</dbReference>
<comment type="caution">
    <text evidence="2">The sequence shown here is derived from an EMBL/GenBank/DDBJ whole genome shotgun (WGS) entry which is preliminary data.</text>
</comment>
<dbReference type="EMBL" id="WNYA01000309">
    <property type="protein sequence ID" value="KAG8548839.1"/>
    <property type="molecule type" value="Genomic_DNA"/>
</dbReference>
<dbReference type="Proteomes" id="UP000824782">
    <property type="component" value="Unassembled WGS sequence"/>
</dbReference>
<sequence length="127" mass="13722">MIEAFRDNGLNTLDPLAEMSVSRLETIISSIYFQLNKRLPSSHQIGVDHSISLLLNFMIAAYDSEGHGKLTVFSVKAILATLCGGKILDKLRYSRAPSAGHGAVRLISSPKCPTPAASWSTLSSISF</sequence>
<dbReference type="PANTHER" id="PTHR12268">
    <property type="entry name" value="E3 UBIQUITIN-PROTEIN LIGASE KCMF1"/>
    <property type="match status" value="1"/>
</dbReference>
<dbReference type="SUPFAM" id="SSF47473">
    <property type="entry name" value="EF-hand"/>
    <property type="match status" value="1"/>
</dbReference>
<evidence type="ECO:0000313" key="3">
    <source>
        <dbReference type="Proteomes" id="UP000824782"/>
    </source>
</evidence>
<protein>
    <recommendedName>
        <fullName evidence="1">EF-hand domain-containing protein</fullName>
    </recommendedName>
</protein>
<dbReference type="AlphaFoldDB" id="A0AAV6ZHL2"/>
<feature type="domain" description="EF-hand" evidence="1">
    <location>
        <begin position="1"/>
        <end position="83"/>
    </location>
</feature>
<evidence type="ECO:0000259" key="1">
    <source>
        <dbReference type="Pfam" id="PF09068"/>
    </source>
</evidence>
<dbReference type="InterPro" id="IPR015153">
    <property type="entry name" value="EF-hand_dom_typ1"/>
</dbReference>
<dbReference type="FunFam" id="1.10.238.10:FF:000014">
    <property type="entry name" value="Dystrobrevin alpha"/>
    <property type="match status" value="1"/>
</dbReference>
<proteinExistence type="predicted"/>
<gene>
    <name evidence="2" type="ORF">GDO81_023848</name>
</gene>
<dbReference type="Pfam" id="PF09068">
    <property type="entry name" value="EF-hand_2"/>
    <property type="match status" value="1"/>
</dbReference>
<dbReference type="Gene3D" id="1.10.238.10">
    <property type="entry name" value="EF-hand"/>
    <property type="match status" value="1"/>
</dbReference>
<dbReference type="PANTHER" id="PTHR12268:SF22">
    <property type="entry name" value="DYSTROBREVIN BETA"/>
    <property type="match status" value="1"/>
</dbReference>
<dbReference type="GO" id="GO:0099536">
    <property type="term" value="P:synaptic signaling"/>
    <property type="evidence" value="ECO:0007669"/>
    <property type="project" value="TreeGrafter"/>
</dbReference>
<dbReference type="InterPro" id="IPR050774">
    <property type="entry name" value="KCMF1/Dystrophin"/>
</dbReference>
<dbReference type="InterPro" id="IPR011992">
    <property type="entry name" value="EF-hand-dom_pair"/>
</dbReference>
<keyword evidence="3" id="KW-1185">Reference proteome</keyword>
<evidence type="ECO:0000313" key="2">
    <source>
        <dbReference type="EMBL" id="KAG8548839.1"/>
    </source>
</evidence>
<dbReference type="GO" id="GO:0045202">
    <property type="term" value="C:synapse"/>
    <property type="evidence" value="ECO:0007669"/>
    <property type="project" value="TreeGrafter"/>
</dbReference>